<gene>
    <name evidence="2" type="ORF">MKP09_04100</name>
</gene>
<evidence type="ECO:0000256" key="1">
    <source>
        <dbReference type="SAM" id="MobiDB-lite"/>
    </source>
</evidence>
<dbReference type="Gene3D" id="1.20.120.450">
    <property type="entry name" value="dinb family like domain"/>
    <property type="match status" value="1"/>
</dbReference>
<dbReference type="RefSeq" id="WP_240826555.1">
    <property type="nucleotide sequence ID" value="NZ_JAKWBL010000001.1"/>
</dbReference>
<feature type="compositionally biased region" description="Basic and acidic residues" evidence="1">
    <location>
        <begin position="1"/>
        <end position="13"/>
    </location>
</feature>
<dbReference type="Proteomes" id="UP001202248">
    <property type="component" value="Unassembled WGS sequence"/>
</dbReference>
<evidence type="ECO:0000313" key="3">
    <source>
        <dbReference type="Proteomes" id="UP001202248"/>
    </source>
</evidence>
<dbReference type="EMBL" id="JAKWBL010000001">
    <property type="protein sequence ID" value="MCH5597150.1"/>
    <property type="molecule type" value="Genomic_DNA"/>
</dbReference>
<reference evidence="2 3" key="1">
    <citation type="submission" date="2022-02" db="EMBL/GenBank/DDBJ databases">
        <authorList>
            <person name="Min J."/>
        </authorList>
    </citation>
    <scope>NUCLEOTIDE SEQUENCE [LARGE SCALE GENOMIC DNA]</scope>
    <source>
        <strain evidence="2 3">GR10-1</strain>
    </source>
</reference>
<evidence type="ECO:0008006" key="4">
    <source>
        <dbReference type="Google" id="ProtNLM"/>
    </source>
</evidence>
<comment type="caution">
    <text evidence="2">The sequence shown here is derived from an EMBL/GenBank/DDBJ whole genome shotgun (WGS) entry which is preliminary data.</text>
</comment>
<dbReference type="InterPro" id="IPR034660">
    <property type="entry name" value="DinB/YfiT-like"/>
</dbReference>
<protein>
    <recommendedName>
        <fullName evidence="4">DinB family protein</fullName>
    </recommendedName>
</protein>
<proteinExistence type="predicted"/>
<sequence>MIESREQKAKAPEQLKPGGQLGDYKKTIGTYSQQTTDLEKYIKTTKDDLRNHFAKTPVGTVDAYQLLVFLTAHSKRHTAQIIELKAMPNFPK</sequence>
<keyword evidence="3" id="KW-1185">Reference proteome</keyword>
<feature type="region of interest" description="Disordered" evidence="1">
    <location>
        <begin position="1"/>
        <end position="26"/>
    </location>
</feature>
<name>A0ABS9SFL9_9BACT</name>
<evidence type="ECO:0000313" key="2">
    <source>
        <dbReference type="EMBL" id="MCH5597150.1"/>
    </source>
</evidence>
<accession>A0ABS9SFL9</accession>
<dbReference type="SUPFAM" id="SSF109854">
    <property type="entry name" value="DinB/YfiT-like putative metalloenzymes"/>
    <property type="match status" value="1"/>
</dbReference>
<organism evidence="2 3">
    <name type="scientific">Niabella ginsengisoli</name>
    <dbReference type="NCBI Taxonomy" id="522298"/>
    <lineage>
        <taxon>Bacteria</taxon>
        <taxon>Pseudomonadati</taxon>
        <taxon>Bacteroidota</taxon>
        <taxon>Chitinophagia</taxon>
        <taxon>Chitinophagales</taxon>
        <taxon>Chitinophagaceae</taxon>
        <taxon>Niabella</taxon>
    </lineage>
</organism>